<dbReference type="Gene3D" id="2.40.70.10">
    <property type="entry name" value="Acid Proteases"/>
    <property type="match status" value="1"/>
</dbReference>
<gene>
    <name evidence="1" type="primary">LOC106113535</name>
</gene>
<dbReference type="InterPro" id="IPR021109">
    <property type="entry name" value="Peptidase_aspartic_dom_sf"/>
</dbReference>
<reference evidence="1" key="1">
    <citation type="submission" date="2025-08" db="UniProtKB">
        <authorList>
            <consortium name="RefSeq"/>
        </authorList>
    </citation>
    <scope>IDENTIFICATION</scope>
</reference>
<dbReference type="PANTHER" id="PTHR47331">
    <property type="entry name" value="PHD-TYPE DOMAIN-CONTAINING PROTEIN"/>
    <property type="match status" value="1"/>
</dbReference>
<dbReference type="RefSeq" id="XP_013161810.1">
    <property type="nucleotide sequence ID" value="XM_013306356.1"/>
</dbReference>
<dbReference type="CDD" id="cd00303">
    <property type="entry name" value="retropepsin_like"/>
    <property type="match status" value="1"/>
</dbReference>
<dbReference type="KEGG" id="pxu:106113535"/>
<accession>A0AAJ7E3Z6</accession>
<proteinExistence type="predicted"/>
<dbReference type="GeneID" id="106113535"/>
<evidence type="ECO:0000313" key="1">
    <source>
        <dbReference type="RefSeq" id="XP_013161810.1"/>
    </source>
</evidence>
<dbReference type="AlphaFoldDB" id="A0AAJ7E3Z6"/>
<dbReference type="PANTHER" id="PTHR47331:SF5">
    <property type="entry name" value="RIBONUCLEASE H"/>
    <property type="match status" value="1"/>
</dbReference>
<dbReference type="Pfam" id="PF03564">
    <property type="entry name" value="DUF1759"/>
    <property type="match status" value="1"/>
</dbReference>
<name>A0AAJ7E3Z6_PAPXU</name>
<dbReference type="InterPro" id="IPR005312">
    <property type="entry name" value="DUF1759"/>
</dbReference>
<dbReference type="Proteomes" id="UP000694872">
    <property type="component" value="Unplaced"/>
</dbReference>
<sequence>MAQARSLLCREGATDDGRSVAGSICKQAGDSFQRNFIRLPKIDLPRFHGSYQCWLEYRDTFLSLIHSSASIDNISKFHYLRASLSGAALDIISNIDFKGDNYLMAWQLLCDRYDNSRQLVHNHVQALFNVEQVFKESSLCLRRLLDTINKNIRALKTLNEPTQHWDTLVVYIMSNKLDDVTGRHWEEYRNGLSKPPSLQQFCEFISNKADLLETIENKQSTNVNKTISKNNSYIVASNINNSRSFAQSKNNNMKSYNLSCPLCSKNHLLFTCEHFRSLTVEERLKKAKELKICFNCLRPGHGTKRCRLTHCKYCNSKHNTLLHTEESKPTSFQDPMPSSSSVALPIHQSSSSIACANQNNIALSSNTSIQPTTSSHVLLSTAMVKVIDDNGNSMDARLLLDNGSTANFITQSLCSKLKLPTRSVSSEINGINNQSLPSTQACNLTIQSQCCRYRTNIDCYILPEITKILPSTLIDVSQLSMPADLHLADPTFNIPSVVDILVGAEVFWDVICNKSINLGKNKPKLVKSKLGWIVTGQLPIQSSSKFTHSCNLSIRNLDNNLKRVCHLPNPLAITTHHNY</sequence>
<protein>
    <submittedName>
        <fullName evidence="1">Uncharacterized protein LOC106113535 isoform X1</fullName>
    </submittedName>
</protein>
<organism evidence="1">
    <name type="scientific">Papilio xuthus</name>
    <name type="common">Asian swallowtail butterfly</name>
    <dbReference type="NCBI Taxonomy" id="66420"/>
    <lineage>
        <taxon>Eukaryota</taxon>
        <taxon>Metazoa</taxon>
        <taxon>Ecdysozoa</taxon>
        <taxon>Arthropoda</taxon>
        <taxon>Hexapoda</taxon>
        <taxon>Insecta</taxon>
        <taxon>Pterygota</taxon>
        <taxon>Neoptera</taxon>
        <taxon>Endopterygota</taxon>
        <taxon>Lepidoptera</taxon>
        <taxon>Glossata</taxon>
        <taxon>Ditrysia</taxon>
        <taxon>Papilionoidea</taxon>
        <taxon>Papilionidae</taxon>
        <taxon>Papilioninae</taxon>
        <taxon>Papilio</taxon>
    </lineage>
</organism>